<dbReference type="EnsemblBacteria" id="ABY34047">
    <property type="protein sequence ID" value="ABY34047"/>
    <property type="gene ID" value="Caur_0809"/>
</dbReference>
<sequence length="72" mass="7580">MKRRIWLVVRGVGPLLAVLAALIGVPALLAWLITGGPLSWYHFLIGVGVAVLLILGAGLVLGWALGKRLKGD</sequence>
<evidence type="ECO:0000256" key="1">
    <source>
        <dbReference type="SAM" id="Phobius"/>
    </source>
</evidence>
<dbReference type="Proteomes" id="UP000002008">
    <property type="component" value="Chromosome"/>
</dbReference>
<feature type="transmembrane region" description="Helical" evidence="1">
    <location>
        <begin position="12"/>
        <end position="34"/>
    </location>
</feature>
<name>A9WGC6_CHLAA</name>
<keyword evidence="3" id="KW-1185">Reference proteome</keyword>
<dbReference type="PATRIC" id="fig|324602.8.peg.923"/>
<reference evidence="3" key="1">
    <citation type="journal article" date="2011" name="BMC Genomics">
        <title>Complete genome sequence of the filamentous anoxygenic phototrophic bacterium Chloroflexus aurantiacus.</title>
        <authorList>
            <person name="Tang K.H."/>
            <person name="Barry K."/>
            <person name="Chertkov O."/>
            <person name="Dalin E."/>
            <person name="Han C.S."/>
            <person name="Hauser L.J."/>
            <person name="Honchak B.M."/>
            <person name="Karbach L.E."/>
            <person name="Land M.L."/>
            <person name="Lapidus A."/>
            <person name="Larimer F.W."/>
            <person name="Mikhailova N."/>
            <person name="Pitluck S."/>
            <person name="Pierson B.K."/>
            <person name="Blankenship R.E."/>
        </authorList>
    </citation>
    <scope>NUCLEOTIDE SEQUENCE [LARGE SCALE GENOMIC DNA]</scope>
    <source>
        <strain evidence="3">ATCC 29366 / DSM 635 / J-10-fl</strain>
    </source>
</reference>
<gene>
    <name evidence="2" type="ordered locus">Caur_0809</name>
</gene>
<evidence type="ECO:0000313" key="3">
    <source>
        <dbReference type="Proteomes" id="UP000002008"/>
    </source>
</evidence>
<organism evidence="2 3">
    <name type="scientific">Chloroflexus aurantiacus (strain ATCC 29366 / DSM 635 / J-10-fl)</name>
    <dbReference type="NCBI Taxonomy" id="324602"/>
    <lineage>
        <taxon>Bacteria</taxon>
        <taxon>Bacillati</taxon>
        <taxon>Chloroflexota</taxon>
        <taxon>Chloroflexia</taxon>
        <taxon>Chloroflexales</taxon>
        <taxon>Chloroflexineae</taxon>
        <taxon>Chloroflexaceae</taxon>
        <taxon>Chloroflexus</taxon>
    </lineage>
</organism>
<accession>A9WGC6</accession>
<protein>
    <submittedName>
        <fullName evidence="2">Uncharacterized protein</fullName>
    </submittedName>
</protein>
<dbReference type="InParanoid" id="A9WGC6"/>
<dbReference type="HOGENOM" id="CLU_2715036_0_0_0"/>
<proteinExistence type="predicted"/>
<feature type="transmembrane region" description="Helical" evidence="1">
    <location>
        <begin position="40"/>
        <end position="65"/>
    </location>
</feature>
<keyword evidence="1" id="KW-0812">Transmembrane</keyword>
<evidence type="ECO:0000313" key="2">
    <source>
        <dbReference type="EMBL" id="ABY34047.1"/>
    </source>
</evidence>
<dbReference type="KEGG" id="cau:Caur_0809"/>
<dbReference type="EMBL" id="CP000909">
    <property type="protein sequence ID" value="ABY34047.1"/>
    <property type="molecule type" value="Genomic_DNA"/>
</dbReference>
<dbReference type="RefSeq" id="WP_012256703.1">
    <property type="nucleotide sequence ID" value="NC_010175.1"/>
</dbReference>
<keyword evidence="1" id="KW-1133">Transmembrane helix</keyword>
<dbReference type="STRING" id="324602.Caur_0809"/>
<dbReference type="AlphaFoldDB" id="A9WGC6"/>
<keyword evidence="1" id="KW-0472">Membrane</keyword>